<keyword evidence="6" id="KW-0325">Glycoprotein</keyword>
<dbReference type="Gramene" id="Pp3c25_1920V3.2">
    <property type="protein sequence ID" value="Pp3c25_1920V3.2"/>
    <property type="gene ID" value="Pp3c25_1920"/>
</dbReference>
<feature type="domain" description="COBRA C-terminal" evidence="9">
    <location>
        <begin position="460"/>
        <end position="683"/>
    </location>
</feature>
<evidence type="ECO:0000256" key="4">
    <source>
        <dbReference type="ARBA" id="ARBA00022729"/>
    </source>
</evidence>
<feature type="chain" id="PRO_5043157925" description="COBRA C-terminal domain-containing protein" evidence="8">
    <location>
        <begin position="31"/>
        <end position="715"/>
    </location>
</feature>
<dbReference type="InterPro" id="IPR006918">
    <property type="entry name" value="COBRA_pln"/>
</dbReference>
<evidence type="ECO:0000256" key="7">
    <source>
        <dbReference type="SAM" id="Phobius"/>
    </source>
</evidence>
<reference evidence="11" key="3">
    <citation type="submission" date="2020-12" db="UniProtKB">
        <authorList>
            <consortium name="EnsemblPlants"/>
        </authorList>
    </citation>
    <scope>IDENTIFICATION</scope>
</reference>
<comment type="similarity">
    <text evidence="2">Belongs to the COBRA family.</text>
</comment>
<dbReference type="EnsemblPlants" id="Pp3c25_1920V3.2">
    <property type="protein sequence ID" value="Pp3c25_1920V3.2"/>
    <property type="gene ID" value="Pp3c25_1920"/>
</dbReference>
<dbReference type="InterPro" id="IPR056900">
    <property type="entry name" value="COB_C"/>
</dbReference>
<dbReference type="GO" id="GO:0010215">
    <property type="term" value="P:cellulose microfibril organization"/>
    <property type="evidence" value="ECO:0007669"/>
    <property type="project" value="InterPro"/>
</dbReference>
<dbReference type="Pfam" id="PF25079">
    <property type="entry name" value="COB_C"/>
    <property type="match status" value="1"/>
</dbReference>
<gene>
    <name evidence="11" type="primary">LOC112277175</name>
    <name evidence="10" type="ORF">PHYPA_029469</name>
</gene>
<keyword evidence="4 8" id="KW-0732">Signal</keyword>
<name>A0A2K1IDH3_PHYPA</name>
<dbReference type="GO" id="GO:0005886">
    <property type="term" value="C:plasma membrane"/>
    <property type="evidence" value="ECO:0007669"/>
    <property type="project" value="UniProtKB-SubCell"/>
</dbReference>
<dbReference type="STRING" id="3218.A0A2K1IDH3"/>
<dbReference type="PaxDb" id="3218-PP1S233_99V6.1"/>
<evidence type="ECO:0000256" key="5">
    <source>
        <dbReference type="ARBA" id="ARBA00023136"/>
    </source>
</evidence>
<keyword evidence="7" id="KW-0812">Transmembrane</keyword>
<dbReference type="PANTHER" id="PTHR31052:SF3">
    <property type="entry name" value="COBRA-LIKE PROTEIN 7"/>
    <property type="match status" value="1"/>
</dbReference>
<organism evidence="10">
    <name type="scientific">Physcomitrium patens</name>
    <name type="common">Spreading-leaved earth moss</name>
    <name type="synonym">Physcomitrella patens</name>
    <dbReference type="NCBI Taxonomy" id="3218"/>
    <lineage>
        <taxon>Eukaryota</taxon>
        <taxon>Viridiplantae</taxon>
        <taxon>Streptophyta</taxon>
        <taxon>Embryophyta</taxon>
        <taxon>Bryophyta</taxon>
        <taxon>Bryophytina</taxon>
        <taxon>Bryopsida</taxon>
        <taxon>Funariidae</taxon>
        <taxon>Funariales</taxon>
        <taxon>Funariaceae</taxon>
        <taxon>Physcomitrium</taxon>
    </lineage>
</organism>
<protein>
    <recommendedName>
        <fullName evidence="9">COBRA C-terminal domain-containing protein</fullName>
    </recommendedName>
</protein>
<keyword evidence="5 7" id="KW-0472">Membrane</keyword>
<evidence type="ECO:0000256" key="2">
    <source>
        <dbReference type="ARBA" id="ARBA00005507"/>
    </source>
</evidence>
<evidence type="ECO:0000256" key="8">
    <source>
        <dbReference type="SAM" id="SignalP"/>
    </source>
</evidence>
<dbReference type="AlphaFoldDB" id="A0A2K1IDH3"/>
<dbReference type="Gramene" id="Pp3c25_1920V3.1">
    <property type="protein sequence ID" value="Pp3c25_1920V3.1"/>
    <property type="gene ID" value="Pp3c25_1920"/>
</dbReference>
<evidence type="ECO:0000313" key="11">
    <source>
        <dbReference type="EnsemblPlants" id="Pp3c25_1920V3.1"/>
    </source>
</evidence>
<keyword evidence="7" id="KW-1133">Transmembrane helix</keyword>
<evidence type="ECO:0000313" key="12">
    <source>
        <dbReference type="Proteomes" id="UP000006727"/>
    </source>
</evidence>
<evidence type="ECO:0000259" key="9">
    <source>
        <dbReference type="Pfam" id="PF25079"/>
    </source>
</evidence>
<evidence type="ECO:0000256" key="6">
    <source>
        <dbReference type="ARBA" id="ARBA00023180"/>
    </source>
</evidence>
<dbReference type="EMBL" id="ABEU02000025">
    <property type="protein sequence ID" value="PNR27317.1"/>
    <property type="molecule type" value="Genomic_DNA"/>
</dbReference>
<dbReference type="GeneID" id="112277175"/>
<dbReference type="OrthoDB" id="2014623at2759"/>
<reference evidence="10 12" key="1">
    <citation type="journal article" date="2008" name="Science">
        <title>The Physcomitrella genome reveals evolutionary insights into the conquest of land by plants.</title>
        <authorList>
            <person name="Rensing S."/>
            <person name="Lang D."/>
            <person name="Zimmer A."/>
            <person name="Terry A."/>
            <person name="Salamov A."/>
            <person name="Shapiro H."/>
            <person name="Nishiyama T."/>
            <person name="Perroud P.-F."/>
            <person name="Lindquist E."/>
            <person name="Kamisugi Y."/>
            <person name="Tanahashi T."/>
            <person name="Sakakibara K."/>
            <person name="Fujita T."/>
            <person name="Oishi K."/>
            <person name="Shin-I T."/>
            <person name="Kuroki Y."/>
            <person name="Toyoda A."/>
            <person name="Suzuki Y."/>
            <person name="Hashimoto A."/>
            <person name="Yamaguchi K."/>
            <person name="Sugano A."/>
            <person name="Kohara Y."/>
            <person name="Fujiyama A."/>
            <person name="Anterola A."/>
            <person name="Aoki S."/>
            <person name="Ashton N."/>
            <person name="Barbazuk W.B."/>
            <person name="Barker E."/>
            <person name="Bennetzen J."/>
            <person name="Bezanilla M."/>
            <person name="Blankenship R."/>
            <person name="Cho S.H."/>
            <person name="Dutcher S."/>
            <person name="Estelle M."/>
            <person name="Fawcett J.A."/>
            <person name="Gundlach H."/>
            <person name="Hanada K."/>
            <person name="Heyl A."/>
            <person name="Hicks K.A."/>
            <person name="Hugh J."/>
            <person name="Lohr M."/>
            <person name="Mayer K."/>
            <person name="Melkozernov A."/>
            <person name="Murata T."/>
            <person name="Nelson D."/>
            <person name="Pils B."/>
            <person name="Prigge M."/>
            <person name="Reiss B."/>
            <person name="Renner T."/>
            <person name="Rombauts S."/>
            <person name="Rushton P."/>
            <person name="Sanderfoot A."/>
            <person name="Schween G."/>
            <person name="Shiu S.-H."/>
            <person name="Stueber K."/>
            <person name="Theodoulou F.L."/>
            <person name="Tu H."/>
            <person name="Van de Peer Y."/>
            <person name="Verrier P.J."/>
            <person name="Waters E."/>
            <person name="Wood A."/>
            <person name="Yang L."/>
            <person name="Cove D."/>
            <person name="Cuming A."/>
            <person name="Hasebe M."/>
            <person name="Lucas S."/>
            <person name="Mishler D.B."/>
            <person name="Reski R."/>
            <person name="Grigoriev I."/>
            <person name="Quatrano R.S."/>
            <person name="Boore J.L."/>
        </authorList>
    </citation>
    <scope>NUCLEOTIDE SEQUENCE [LARGE SCALE GENOMIC DNA]</scope>
    <source>
        <strain evidence="11 12">cv. Gransden 2004</strain>
    </source>
</reference>
<dbReference type="Pfam" id="PF04833">
    <property type="entry name" value="COBRA"/>
    <property type="match status" value="1"/>
</dbReference>
<comment type="subcellular location">
    <subcellularLocation>
        <location evidence="1">Cell membrane</location>
    </subcellularLocation>
</comment>
<keyword evidence="12" id="KW-1185">Reference proteome</keyword>
<dbReference type="RefSeq" id="XP_024365001.1">
    <property type="nucleotide sequence ID" value="XM_024509233.2"/>
</dbReference>
<dbReference type="FunCoup" id="A0A2K1IDH3">
    <property type="interactions" value="1141"/>
</dbReference>
<evidence type="ECO:0000256" key="3">
    <source>
        <dbReference type="ARBA" id="ARBA00022475"/>
    </source>
</evidence>
<dbReference type="PANTHER" id="PTHR31052">
    <property type="entry name" value="COBRA-LIKE PROTEIN 7"/>
    <property type="match status" value="1"/>
</dbReference>
<dbReference type="KEGG" id="ppp:112277175"/>
<accession>A0A2K1IDH3</accession>
<dbReference type="OMA" id="HHREIIV"/>
<keyword evidence="3" id="KW-1003">Cell membrane</keyword>
<proteinExistence type="inferred from homology"/>
<feature type="signal peptide" evidence="8">
    <location>
        <begin position="1"/>
        <end position="30"/>
    </location>
</feature>
<dbReference type="EnsemblPlants" id="Pp3c25_1920V3.1">
    <property type="protein sequence ID" value="Pp3c25_1920V3.1"/>
    <property type="gene ID" value="Pp3c25_1920"/>
</dbReference>
<feature type="transmembrane region" description="Helical" evidence="7">
    <location>
        <begin position="691"/>
        <end position="713"/>
    </location>
</feature>
<reference evidence="10 12" key="2">
    <citation type="journal article" date="2018" name="Plant J.">
        <title>The Physcomitrella patens chromosome-scale assembly reveals moss genome structure and evolution.</title>
        <authorList>
            <person name="Lang D."/>
            <person name="Ullrich K.K."/>
            <person name="Murat F."/>
            <person name="Fuchs J."/>
            <person name="Jenkins J."/>
            <person name="Haas F.B."/>
            <person name="Piednoel M."/>
            <person name="Gundlach H."/>
            <person name="Van Bel M."/>
            <person name="Meyberg R."/>
            <person name="Vives C."/>
            <person name="Morata J."/>
            <person name="Symeonidi A."/>
            <person name="Hiss M."/>
            <person name="Muchero W."/>
            <person name="Kamisugi Y."/>
            <person name="Saleh O."/>
            <person name="Blanc G."/>
            <person name="Decker E.L."/>
            <person name="van Gessel N."/>
            <person name="Grimwood J."/>
            <person name="Hayes R.D."/>
            <person name="Graham S.W."/>
            <person name="Gunter L.E."/>
            <person name="McDaniel S.F."/>
            <person name="Hoernstein S.N.W."/>
            <person name="Larsson A."/>
            <person name="Li F.W."/>
            <person name="Perroud P.F."/>
            <person name="Phillips J."/>
            <person name="Ranjan P."/>
            <person name="Rokshar D.S."/>
            <person name="Rothfels C.J."/>
            <person name="Schneider L."/>
            <person name="Shu S."/>
            <person name="Stevenson D.W."/>
            <person name="Thummler F."/>
            <person name="Tillich M."/>
            <person name="Villarreal Aguilar J.C."/>
            <person name="Widiez T."/>
            <person name="Wong G.K."/>
            <person name="Wymore A."/>
            <person name="Zhang Y."/>
            <person name="Zimmer A.D."/>
            <person name="Quatrano R.S."/>
            <person name="Mayer K.F.X."/>
            <person name="Goodstein D."/>
            <person name="Casacuberta J.M."/>
            <person name="Vandepoele K."/>
            <person name="Reski R."/>
            <person name="Cuming A.C."/>
            <person name="Tuskan G.A."/>
            <person name="Maumus F."/>
            <person name="Salse J."/>
            <person name="Schmutz J."/>
            <person name="Rensing S.A."/>
        </authorList>
    </citation>
    <scope>NUCLEOTIDE SEQUENCE [LARGE SCALE GENOMIC DNA]</scope>
    <source>
        <strain evidence="11 12">cv. Gransden 2004</strain>
    </source>
</reference>
<dbReference type="Proteomes" id="UP000006727">
    <property type="component" value="Chromosome 25"/>
</dbReference>
<sequence length="715" mass="77735">MAATGSGIRMGPASTLAVLMMIVLLSCVGAQRARAPAATPKGAVQAPGLLLPGQPATAPALAEMAPAPAPGFDELFPPCDGVHVLYESTFTKKIYPFLNVTPWIQPYSFQALATLTNMGYSTVQNWEMGIMFQHNEILVDAGTAVLADGQKMPVDVSNGTILTGATPEDLKNAIETAGNIKLIQRKINILGTEFGVKTDPMPTNINITDKDYNCSAPSFRGNNTMWVCCLEKNRNITLSDDEENYLPPEKGNITILYDVTGAYEKNYMATVSITNNMPVTRIDHWNLSWTWQEDEFINTIKGAQTYEADIKTCVRGIAGRTYSEGPDINKAASCALRPVILDLPTDRTNDTNLGMVKNCCKNGTIYPAIIDPKKTTAAFEINVYKVPPGDDDITHVVPPGDFKFGDGSNTTDGYYTCGKPRLIEPTVYGDPWNSLIHRRSAVKTWQVTCNITAEVKRTPKCCVSFSAYYNESVVPCRSGACGLPDKPPSLVYGEEDSSATCDRNASSVLLPYGALTLAPVNRTKQIKAWAALNRRPLPDPLPCTDYCGVNVNWHIVSDFAKGWSARLTFLDWSNITYPDWYAVIEMPNATAGLQEAYTMNATRLPLLNNSLGDAMINNTFVVTGIEGYNNYLMAAQNLTSGKIQSVISFTKETTPGIDVPLGGGFPSRIWFNGEECVLPEMVPINAACRSAAPSALLTLVVGLIIFLLSLIGCDR</sequence>
<evidence type="ECO:0000313" key="10">
    <source>
        <dbReference type="EMBL" id="PNR27317.1"/>
    </source>
</evidence>
<evidence type="ECO:0000256" key="1">
    <source>
        <dbReference type="ARBA" id="ARBA00004236"/>
    </source>
</evidence>